<dbReference type="GO" id="GO:0047911">
    <property type="term" value="F:galacturan 1,4-alpha-galacturonidase activity"/>
    <property type="evidence" value="ECO:0007669"/>
    <property type="project" value="UniProtKB-EC"/>
</dbReference>
<evidence type="ECO:0000256" key="13">
    <source>
        <dbReference type="ARBA" id="ARBA00038933"/>
    </source>
</evidence>
<keyword evidence="7" id="KW-0325">Glycoprotein</keyword>
<organism evidence="17 18">
    <name type="scientific">Lentinus brumalis</name>
    <dbReference type="NCBI Taxonomy" id="2498619"/>
    <lineage>
        <taxon>Eukaryota</taxon>
        <taxon>Fungi</taxon>
        <taxon>Dikarya</taxon>
        <taxon>Basidiomycota</taxon>
        <taxon>Agaricomycotina</taxon>
        <taxon>Agaricomycetes</taxon>
        <taxon>Polyporales</taxon>
        <taxon>Polyporaceae</taxon>
        <taxon>Lentinus</taxon>
    </lineage>
</organism>
<evidence type="ECO:0000256" key="5">
    <source>
        <dbReference type="ARBA" id="ARBA00022801"/>
    </source>
</evidence>
<comment type="catalytic activity">
    <reaction evidence="14">
        <text>[(1-&gt;4)-alpha-D-galacturonosyl](n) + H2O = alpha-D-galacturonate + [(1-&gt;4)-alpha-D-galacturonosyl](n-1)</text>
        <dbReference type="Rhea" id="RHEA:14117"/>
        <dbReference type="Rhea" id="RHEA-COMP:14570"/>
        <dbReference type="Rhea" id="RHEA-COMP:14572"/>
        <dbReference type="ChEBI" id="CHEBI:15377"/>
        <dbReference type="ChEBI" id="CHEBI:58658"/>
        <dbReference type="ChEBI" id="CHEBI:140523"/>
        <dbReference type="EC" id="3.2.1.67"/>
    </reaction>
</comment>
<keyword evidence="4 16" id="KW-0732">Signal</keyword>
<dbReference type="EC" id="3.2.1.67" evidence="13"/>
<keyword evidence="9 15" id="KW-0326">Glycosidase</keyword>
<evidence type="ECO:0000256" key="8">
    <source>
        <dbReference type="ARBA" id="ARBA00023277"/>
    </source>
</evidence>
<feature type="chain" id="PRO_5016886786" description="galacturonan 1,4-alpha-galacturonidase" evidence="16">
    <location>
        <begin position="23"/>
        <end position="427"/>
    </location>
</feature>
<dbReference type="AlphaFoldDB" id="A0A371CZT8"/>
<dbReference type="InterPro" id="IPR000743">
    <property type="entry name" value="Glyco_hydro_28"/>
</dbReference>
<evidence type="ECO:0000256" key="9">
    <source>
        <dbReference type="ARBA" id="ARBA00023295"/>
    </source>
</evidence>
<keyword evidence="6" id="KW-1015">Disulfide bond</keyword>
<dbReference type="Proteomes" id="UP000256964">
    <property type="component" value="Unassembled WGS sequence"/>
</dbReference>
<keyword evidence="11" id="KW-0624">Polysaccharide degradation</keyword>
<comment type="function">
    <text evidence="12">Specific in hydrolyzing the terminal glycosidic bond of polygalacturonic acid and oligogalacturonates.</text>
</comment>
<reference evidence="17 18" key="1">
    <citation type="journal article" date="2018" name="Biotechnol. Biofuels">
        <title>Integrative visual omics of the white-rot fungus Polyporus brumalis exposes the biotechnological potential of its oxidative enzymes for delignifying raw plant biomass.</title>
        <authorList>
            <person name="Miyauchi S."/>
            <person name="Rancon A."/>
            <person name="Drula E."/>
            <person name="Hage H."/>
            <person name="Chaduli D."/>
            <person name="Favel A."/>
            <person name="Grisel S."/>
            <person name="Henrissat B."/>
            <person name="Herpoel-Gimbert I."/>
            <person name="Ruiz-Duenas F.J."/>
            <person name="Chevret D."/>
            <person name="Hainaut M."/>
            <person name="Lin J."/>
            <person name="Wang M."/>
            <person name="Pangilinan J."/>
            <person name="Lipzen A."/>
            <person name="Lesage-Meessen L."/>
            <person name="Navarro D."/>
            <person name="Riley R."/>
            <person name="Grigoriev I.V."/>
            <person name="Zhou S."/>
            <person name="Raouche S."/>
            <person name="Rosso M.N."/>
        </authorList>
    </citation>
    <scope>NUCLEOTIDE SEQUENCE [LARGE SCALE GENOMIC DNA]</scope>
    <source>
        <strain evidence="17 18">BRFM 1820</strain>
    </source>
</reference>
<keyword evidence="10" id="KW-0961">Cell wall biogenesis/degradation</keyword>
<evidence type="ECO:0000256" key="14">
    <source>
        <dbReference type="ARBA" id="ARBA00048766"/>
    </source>
</evidence>
<dbReference type="PANTHER" id="PTHR31736:SF12">
    <property type="entry name" value="EXO-POLYGALACTURONASE, PUTATIVE-RELATED"/>
    <property type="match status" value="1"/>
</dbReference>
<evidence type="ECO:0000256" key="1">
    <source>
        <dbReference type="ARBA" id="ARBA00004613"/>
    </source>
</evidence>
<dbReference type="GO" id="GO:0005576">
    <property type="term" value="C:extracellular region"/>
    <property type="evidence" value="ECO:0007669"/>
    <property type="project" value="UniProtKB-SubCell"/>
</dbReference>
<dbReference type="OrthoDB" id="187139at2759"/>
<keyword evidence="8" id="KW-0119">Carbohydrate metabolism</keyword>
<evidence type="ECO:0000256" key="2">
    <source>
        <dbReference type="ARBA" id="ARBA00008834"/>
    </source>
</evidence>
<keyword evidence="3" id="KW-0964">Secreted</keyword>
<dbReference type="EMBL" id="KZ857433">
    <property type="protein sequence ID" value="RDX45810.1"/>
    <property type="molecule type" value="Genomic_DNA"/>
</dbReference>
<evidence type="ECO:0000256" key="10">
    <source>
        <dbReference type="ARBA" id="ARBA00023316"/>
    </source>
</evidence>
<dbReference type="GO" id="GO:0004650">
    <property type="term" value="F:polygalacturonase activity"/>
    <property type="evidence" value="ECO:0007669"/>
    <property type="project" value="InterPro"/>
</dbReference>
<comment type="similarity">
    <text evidence="2 15">Belongs to the glycosyl hydrolase 28 family.</text>
</comment>
<dbReference type="PANTHER" id="PTHR31736">
    <property type="match status" value="1"/>
</dbReference>
<proteinExistence type="inferred from homology"/>
<keyword evidence="18" id="KW-1185">Reference proteome</keyword>
<name>A0A371CZT8_9APHY</name>
<accession>A0A371CZT8</accession>
<dbReference type="STRING" id="139420.A0A371CZT8"/>
<dbReference type="SUPFAM" id="SSF51126">
    <property type="entry name" value="Pectin lyase-like"/>
    <property type="match status" value="1"/>
</dbReference>
<evidence type="ECO:0000256" key="3">
    <source>
        <dbReference type="ARBA" id="ARBA00022525"/>
    </source>
</evidence>
<evidence type="ECO:0000256" key="7">
    <source>
        <dbReference type="ARBA" id="ARBA00023180"/>
    </source>
</evidence>
<evidence type="ECO:0000256" key="4">
    <source>
        <dbReference type="ARBA" id="ARBA00022729"/>
    </source>
</evidence>
<evidence type="ECO:0000256" key="6">
    <source>
        <dbReference type="ARBA" id="ARBA00023157"/>
    </source>
</evidence>
<protein>
    <recommendedName>
        <fullName evidence="13">galacturonan 1,4-alpha-galacturonidase</fullName>
        <ecNumber evidence="13">3.2.1.67</ecNumber>
    </recommendedName>
</protein>
<comment type="subcellular location">
    <subcellularLocation>
        <location evidence="1">Secreted</location>
    </subcellularLocation>
</comment>
<dbReference type="Gene3D" id="2.160.20.10">
    <property type="entry name" value="Single-stranded right-handed beta-helix, Pectin lyase-like"/>
    <property type="match status" value="1"/>
</dbReference>
<evidence type="ECO:0000256" key="12">
    <source>
        <dbReference type="ARBA" id="ARBA00037312"/>
    </source>
</evidence>
<gene>
    <name evidence="17" type="ORF">OH76DRAFT_1407586</name>
</gene>
<sequence>MHTIGTGKLALLAALYALQALAKTCTLKPLGRGRSDVSQIEAAISECGRGGTTVFQPGEYNVTRKMRWDLANSRVDLHGSLNFVFDLPYWMDPASTYRVIFIQSQASWFVISGHDFTLDAHGTGGIIGNGQGWWSWYGNATRLDGDGRPVSLTLSNVTRGTVRNFKVEAPPFWCNAVADSRDVVYDGMTCVAENADERWFGQNIVWNTDGIDTYRSDNITMVNWDITSGDDCLAIKGNSTNIFARNITCRGGTGIAFGSLGQYAELPDYVENVVLEDITLIRPDPQVQPLLEHGVYLKSWTNTRIGFPPTGGGAGGGRVSGVVARNVKVDQVTTPIQLYQTNLGHPGDAPSKLQFANLTFENWTGTAQTSTIVDLECSSAAPCTNVTFRDINVTVPSGEAPAYTCVNVANSAGLPSGACTGDGAVKM</sequence>
<evidence type="ECO:0000313" key="17">
    <source>
        <dbReference type="EMBL" id="RDX45810.1"/>
    </source>
</evidence>
<dbReference type="InterPro" id="IPR011050">
    <property type="entry name" value="Pectin_lyase_fold/virulence"/>
</dbReference>
<evidence type="ECO:0000313" key="18">
    <source>
        <dbReference type="Proteomes" id="UP000256964"/>
    </source>
</evidence>
<dbReference type="Pfam" id="PF00295">
    <property type="entry name" value="Glyco_hydro_28"/>
    <property type="match status" value="1"/>
</dbReference>
<dbReference type="GO" id="GO:0000272">
    <property type="term" value="P:polysaccharide catabolic process"/>
    <property type="evidence" value="ECO:0007669"/>
    <property type="project" value="UniProtKB-KW"/>
</dbReference>
<keyword evidence="5 15" id="KW-0378">Hydrolase</keyword>
<dbReference type="InterPro" id="IPR012334">
    <property type="entry name" value="Pectin_lyas_fold"/>
</dbReference>
<dbReference type="GO" id="GO:0071555">
    <property type="term" value="P:cell wall organization"/>
    <property type="evidence" value="ECO:0007669"/>
    <property type="project" value="UniProtKB-KW"/>
</dbReference>
<evidence type="ECO:0000256" key="11">
    <source>
        <dbReference type="ARBA" id="ARBA00023326"/>
    </source>
</evidence>
<feature type="signal peptide" evidence="16">
    <location>
        <begin position="1"/>
        <end position="22"/>
    </location>
</feature>
<evidence type="ECO:0000256" key="15">
    <source>
        <dbReference type="RuleBase" id="RU361169"/>
    </source>
</evidence>
<evidence type="ECO:0000256" key="16">
    <source>
        <dbReference type="SAM" id="SignalP"/>
    </source>
</evidence>